<evidence type="ECO:0008006" key="3">
    <source>
        <dbReference type="Google" id="ProtNLM"/>
    </source>
</evidence>
<name>A0A0E2H700_9FIRM</name>
<organism evidence="1 2">
    <name type="scientific">[Clostridium] clostridioforme 90A8</name>
    <dbReference type="NCBI Taxonomy" id="999408"/>
    <lineage>
        <taxon>Bacteria</taxon>
        <taxon>Bacillati</taxon>
        <taxon>Bacillota</taxon>
        <taxon>Clostridia</taxon>
        <taxon>Lachnospirales</taxon>
        <taxon>Lachnospiraceae</taxon>
        <taxon>Enterocloster</taxon>
    </lineage>
</organism>
<reference evidence="1 2" key="1">
    <citation type="submission" date="2013-01" db="EMBL/GenBank/DDBJ databases">
        <title>The Genome Sequence of Clostridium clostridioforme 90A8.</title>
        <authorList>
            <consortium name="The Broad Institute Genome Sequencing Platform"/>
            <person name="Earl A."/>
            <person name="Ward D."/>
            <person name="Feldgarden M."/>
            <person name="Gevers D."/>
            <person name="Courvalin P."/>
            <person name="Lambert T."/>
            <person name="Walker B."/>
            <person name="Young S.K."/>
            <person name="Zeng Q."/>
            <person name="Gargeya S."/>
            <person name="Fitzgerald M."/>
            <person name="Haas B."/>
            <person name="Abouelleil A."/>
            <person name="Alvarado L."/>
            <person name="Arachchi H.M."/>
            <person name="Berlin A.M."/>
            <person name="Chapman S.B."/>
            <person name="Dewar J."/>
            <person name="Goldberg J."/>
            <person name="Griggs A."/>
            <person name="Gujja S."/>
            <person name="Hansen M."/>
            <person name="Howarth C."/>
            <person name="Imamovic A."/>
            <person name="Larimer J."/>
            <person name="McCowan C."/>
            <person name="Murphy C."/>
            <person name="Neiman D."/>
            <person name="Pearson M."/>
            <person name="Priest M."/>
            <person name="Roberts A."/>
            <person name="Saif S."/>
            <person name="Shea T."/>
            <person name="Sisk P."/>
            <person name="Sykes S."/>
            <person name="Wortman J."/>
            <person name="Nusbaum C."/>
            <person name="Birren B."/>
        </authorList>
    </citation>
    <scope>NUCLEOTIDE SEQUENCE [LARGE SCALE GENOMIC DNA]</scope>
    <source>
        <strain evidence="1 2">90A8</strain>
    </source>
</reference>
<protein>
    <recommendedName>
        <fullName evidence="3">Resolvase</fullName>
    </recommendedName>
</protein>
<dbReference type="Proteomes" id="UP000013085">
    <property type="component" value="Unassembled WGS sequence"/>
</dbReference>
<sequence>MRAEEKNMVERIMDTETMGYAYEYPYGGGARKEYMLALTPENLANFIGARGYDAKKIVITDVLDRLIVNTCMGMLDVCPDQKLCGRIIEYLAPIQLGEKEAGEILAVERNVADEYFAMEDEAVTMAECQML</sequence>
<dbReference type="EMBL" id="AGYR01000040">
    <property type="protein sequence ID" value="ENZ12049.1"/>
    <property type="molecule type" value="Genomic_DNA"/>
</dbReference>
<dbReference type="PATRIC" id="fig|999408.3.peg.3939"/>
<comment type="caution">
    <text evidence="1">The sequence shown here is derived from an EMBL/GenBank/DDBJ whole genome shotgun (WGS) entry which is preliminary data.</text>
</comment>
<gene>
    <name evidence="1" type="ORF">HMPREF1090_03678</name>
</gene>
<dbReference type="HOGENOM" id="CLU_163884_0_0_9"/>
<dbReference type="AlphaFoldDB" id="A0A0E2H700"/>
<evidence type="ECO:0000313" key="2">
    <source>
        <dbReference type="Proteomes" id="UP000013085"/>
    </source>
</evidence>
<accession>A0A0E2H700</accession>
<evidence type="ECO:0000313" key="1">
    <source>
        <dbReference type="EMBL" id="ENZ12049.1"/>
    </source>
</evidence>
<proteinExistence type="predicted"/>
<dbReference type="RefSeq" id="WP_002593743.1">
    <property type="nucleotide sequence ID" value="NZ_KB850980.1"/>
</dbReference>